<keyword evidence="2" id="KW-1185">Reference proteome</keyword>
<dbReference type="EMBL" id="VLXZ01000009">
    <property type="protein sequence ID" value="TSB45728.1"/>
    <property type="molecule type" value="Genomic_DNA"/>
</dbReference>
<reference evidence="1 2" key="1">
    <citation type="submission" date="2019-07" db="EMBL/GenBank/DDBJ databases">
        <authorList>
            <person name="Park Y.J."/>
            <person name="Jeong S.E."/>
            <person name="Jung H.S."/>
        </authorList>
    </citation>
    <scope>NUCLEOTIDE SEQUENCE [LARGE SCALE GENOMIC DNA]</scope>
    <source>
        <strain evidence="2">P16(2019)</strain>
    </source>
</reference>
<evidence type="ECO:0000313" key="2">
    <source>
        <dbReference type="Proteomes" id="UP000318521"/>
    </source>
</evidence>
<dbReference type="AlphaFoldDB" id="A0A553ZW76"/>
<dbReference type="RefSeq" id="WP_143849522.1">
    <property type="nucleotide sequence ID" value="NZ_VLXZ01000009.1"/>
</dbReference>
<dbReference type="Proteomes" id="UP000318521">
    <property type="component" value="Unassembled WGS sequence"/>
</dbReference>
<accession>A0A553ZW76</accession>
<organism evidence="1 2">
    <name type="scientific">Alkalicoccobacillus porphyridii</name>
    <dbReference type="NCBI Taxonomy" id="2597270"/>
    <lineage>
        <taxon>Bacteria</taxon>
        <taxon>Bacillati</taxon>
        <taxon>Bacillota</taxon>
        <taxon>Bacilli</taxon>
        <taxon>Bacillales</taxon>
        <taxon>Bacillaceae</taxon>
        <taxon>Alkalicoccobacillus</taxon>
    </lineage>
</organism>
<sequence>MITEETGVVTLNHRFKEDPSYTGKKMKINFILMELYSMQHQFNLSLTKGLESSSGKLINAFHEKQSKEARRTDLIYSQVHQNAIRSIDQYESFIKEMSTQKVSLYYKVLPEV</sequence>
<gene>
    <name evidence="1" type="ORF">FN960_14670</name>
</gene>
<protein>
    <submittedName>
        <fullName evidence="1">Uncharacterized protein</fullName>
    </submittedName>
</protein>
<dbReference type="OrthoDB" id="2910013at2"/>
<evidence type="ECO:0000313" key="1">
    <source>
        <dbReference type="EMBL" id="TSB45728.1"/>
    </source>
</evidence>
<name>A0A553ZW76_9BACI</name>
<comment type="caution">
    <text evidence="1">The sequence shown here is derived from an EMBL/GenBank/DDBJ whole genome shotgun (WGS) entry which is preliminary data.</text>
</comment>
<proteinExistence type="predicted"/>